<sequence length="85" mass="10061">MNKSDLNYFIDIGMGLTFFISLLTGILKFKESLLLFARIGIYLPTFWLNYIHDRAGILLGFFVLIHLILHFKWIKVMTIKYIKFT</sequence>
<name>A0A150IIG5_9EURY</name>
<organism evidence="2 3">
    <name type="scientific">Candidatus Methanofastidiosum methylothiophilum</name>
    <dbReference type="NCBI Taxonomy" id="1705564"/>
    <lineage>
        <taxon>Archaea</taxon>
        <taxon>Methanobacteriati</taxon>
        <taxon>Methanobacteriota</taxon>
        <taxon>Stenosarchaea group</taxon>
        <taxon>Candidatus Methanofastidiosia</taxon>
        <taxon>Candidatus Methanofastidiosales</taxon>
        <taxon>Candidatus Methanofastidiosaceae</taxon>
        <taxon>Candidatus Methanofastidiosum</taxon>
    </lineage>
</organism>
<evidence type="ECO:0000256" key="1">
    <source>
        <dbReference type="SAM" id="Phobius"/>
    </source>
</evidence>
<evidence type="ECO:0000313" key="2">
    <source>
        <dbReference type="EMBL" id="KYC44658.1"/>
    </source>
</evidence>
<dbReference type="Proteomes" id="UP000092401">
    <property type="component" value="Unassembled WGS sequence"/>
</dbReference>
<keyword evidence="1" id="KW-0812">Transmembrane</keyword>
<keyword evidence="1" id="KW-1133">Transmembrane helix</keyword>
<keyword evidence="1" id="KW-0472">Membrane</keyword>
<accession>A0A150IIG5</accession>
<evidence type="ECO:0000313" key="3">
    <source>
        <dbReference type="Proteomes" id="UP000092401"/>
    </source>
</evidence>
<comment type="caution">
    <text evidence="2">The sequence shown here is derived from an EMBL/GenBank/DDBJ whole genome shotgun (WGS) entry which is preliminary data.</text>
</comment>
<gene>
    <name evidence="2" type="ORF">APG10_01535</name>
</gene>
<feature type="transmembrane region" description="Helical" evidence="1">
    <location>
        <begin position="33"/>
        <end position="51"/>
    </location>
</feature>
<feature type="transmembrane region" description="Helical" evidence="1">
    <location>
        <begin position="57"/>
        <end position="74"/>
    </location>
</feature>
<reference evidence="2 3" key="1">
    <citation type="journal article" date="2016" name="ISME J.">
        <title>Chasing the elusive Euryarchaeota class WSA2: genomes reveal a uniquely fastidious methyl-reducing methanogen.</title>
        <authorList>
            <person name="Nobu M.K."/>
            <person name="Narihiro T."/>
            <person name="Kuroda K."/>
            <person name="Mei R."/>
            <person name="Liu W.T."/>
        </authorList>
    </citation>
    <scope>NUCLEOTIDE SEQUENCE [LARGE SCALE GENOMIC DNA]</scope>
    <source>
        <strain evidence="2">B03fssc0709_Meth_Bin005</strain>
    </source>
</reference>
<feature type="transmembrane region" description="Helical" evidence="1">
    <location>
        <begin position="6"/>
        <end position="26"/>
    </location>
</feature>
<evidence type="ECO:0008006" key="4">
    <source>
        <dbReference type="Google" id="ProtNLM"/>
    </source>
</evidence>
<protein>
    <recommendedName>
        <fullName evidence="4">DUF4405 domain-containing protein</fullName>
    </recommendedName>
</protein>
<proteinExistence type="predicted"/>
<dbReference type="EMBL" id="LNGE01000049">
    <property type="protein sequence ID" value="KYC44658.1"/>
    <property type="molecule type" value="Genomic_DNA"/>
</dbReference>
<dbReference type="AlphaFoldDB" id="A0A150IIG5"/>